<proteinExistence type="predicted"/>
<organism evidence="2 3">
    <name type="scientific">Portunus trituberculatus</name>
    <name type="common">Swimming crab</name>
    <name type="synonym">Neptunus trituberculatus</name>
    <dbReference type="NCBI Taxonomy" id="210409"/>
    <lineage>
        <taxon>Eukaryota</taxon>
        <taxon>Metazoa</taxon>
        <taxon>Ecdysozoa</taxon>
        <taxon>Arthropoda</taxon>
        <taxon>Crustacea</taxon>
        <taxon>Multicrustacea</taxon>
        <taxon>Malacostraca</taxon>
        <taxon>Eumalacostraca</taxon>
        <taxon>Eucarida</taxon>
        <taxon>Decapoda</taxon>
        <taxon>Pleocyemata</taxon>
        <taxon>Brachyura</taxon>
        <taxon>Eubrachyura</taxon>
        <taxon>Portunoidea</taxon>
        <taxon>Portunidae</taxon>
        <taxon>Portuninae</taxon>
        <taxon>Portunus</taxon>
    </lineage>
</organism>
<dbReference type="Proteomes" id="UP000324222">
    <property type="component" value="Unassembled WGS sequence"/>
</dbReference>
<keyword evidence="1" id="KW-0472">Membrane</keyword>
<evidence type="ECO:0000256" key="1">
    <source>
        <dbReference type="SAM" id="Phobius"/>
    </source>
</evidence>
<evidence type="ECO:0000313" key="2">
    <source>
        <dbReference type="EMBL" id="MPC79696.1"/>
    </source>
</evidence>
<sequence>MIRTCVLENMDSQCGVFKFGGEQLTGCILTCTYDGCNAAPPAAISRLSLLLLLPLALLLIVYRLC</sequence>
<keyword evidence="1" id="KW-1133">Transmembrane helix</keyword>
<evidence type="ECO:0000313" key="3">
    <source>
        <dbReference type="Proteomes" id="UP000324222"/>
    </source>
</evidence>
<comment type="caution">
    <text evidence="2">The sequence shown here is derived from an EMBL/GenBank/DDBJ whole genome shotgun (WGS) entry which is preliminary data.</text>
</comment>
<feature type="transmembrane region" description="Helical" evidence="1">
    <location>
        <begin position="43"/>
        <end position="62"/>
    </location>
</feature>
<gene>
    <name evidence="2" type="ORF">E2C01_074237</name>
</gene>
<name>A0A5B7ICQ1_PORTR</name>
<keyword evidence="1" id="KW-0812">Transmembrane</keyword>
<protein>
    <recommendedName>
        <fullName evidence="4">Protein sleepless</fullName>
    </recommendedName>
</protein>
<dbReference type="OrthoDB" id="75169at2759"/>
<dbReference type="AlphaFoldDB" id="A0A5B7ICQ1"/>
<reference evidence="2 3" key="1">
    <citation type="submission" date="2019-05" db="EMBL/GenBank/DDBJ databases">
        <title>Another draft genome of Portunus trituberculatus and its Hox gene families provides insights of decapod evolution.</title>
        <authorList>
            <person name="Jeong J.-H."/>
            <person name="Song I."/>
            <person name="Kim S."/>
            <person name="Choi T."/>
            <person name="Kim D."/>
            <person name="Ryu S."/>
            <person name="Kim W."/>
        </authorList>
    </citation>
    <scope>NUCLEOTIDE SEQUENCE [LARGE SCALE GENOMIC DNA]</scope>
    <source>
        <tissue evidence="2">Muscle</tissue>
    </source>
</reference>
<accession>A0A5B7ICQ1</accession>
<evidence type="ECO:0008006" key="4">
    <source>
        <dbReference type="Google" id="ProtNLM"/>
    </source>
</evidence>
<keyword evidence="3" id="KW-1185">Reference proteome</keyword>
<dbReference type="EMBL" id="VSRR010051834">
    <property type="protein sequence ID" value="MPC79696.1"/>
    <property type="molecule type" value="Genomic_DNA"/>
</dbReference>